<gene>
    <name evidence="2" type="ORF">Q0590_00460</name>
</gene>
<protein>
    <recommendedName>
        <fullName evidence="4">Tetratricopeptide repeat protein</fullName>
    </recommendedName>
</protein>
<feature type="transmembrane region" description="Helical" evidence="1">
    <location>
        <begin position="120"/>
        <end position="138"/>
    </location>
</feature>
<feature type="transmembrane region" description="Helical" evidence="1">
    <location>
        <begin position="249"/>
        <end position="268"/>
    </location>
</feature>
<feature type="transmembrane region" description="Helical" evidence="1">
    <location>
        <begin position="274"/>
        <end position="296"/>
    </location>
</feature>
<dbReference type="SUPFAM" id="SSF48452">
    <property type="entry name" value="TPR-like"/>
    <property type="match status" value="1"/>
</dbReference>
<feature type="transmembrane region" description="Helical" evidence="1">
    <location>
        <begin position="94"/>
        <end position="113"/>
    </location>
</feature>
<keyword evidence="1" id="KW-1133">Transmembrane helix</keyword>
<dbReference type="RefSeq" id="WP_302035499.1">
    <property type="nucleotide sequence ID" value="NZ_JAUKPO010000001.1"/>
</dbReference>
<feature type="transmembrane region" description="Helical" evidence="1">
    <location>
        <begin position="179"/>
        <end position="196"/>
    </location>
</feature>
<evidence type="ECO:0000313" key="2">
    <source>
        <dbReference type="EMBL" id="MDO1444695.1"/>
    </source>
</evidence>
<sequence length="1015" mass="114561">MSDQPLFFWQNWRNPYRAFYILILLLVLLMLVLGAFFHLQGRDTILSWFPATQLQEIGLPIDSFTKGLFNFNVELESYYVTEQFVASLMQVNPWAMYGLLGVISLSIVLLLSLISVLPRFWYIGAMAIFILMLASFKLDLLEVFGWKNSTFFIVAVALYGGLSYYFHAFRSHTSFPLQFLSFAGLTAVLALVIAFFSESTYPALSLISHGIIVPVALSVVVILVVAQEIVHGFLYLVTKGGGFGGDNSLTHFTVITFFYLFNVLLAYLHNSVVISWDIFYLNAFFVLAISLVLGLWGFRKRSGTFENIIPFTPYGAFLYLGLALITISTITYFFATANDPMIEMFEDAILFSHLAMGIVFYAYVLVNFKTPMQQGLAVHRVVYQPKAFPFYYARALSVIIVAIMLFYANFYPVYQSVAGYFNNLGDFYTLKQDYFLAEQYYRLGVQYDYRNHKSNYAIASLARNQGDKVSAITHLKQATIKNTSSYTYGSLSDIYQQEELIFEALFNLQQGIKKFPGSGELHNNLGLLYNQTNISDSAYYYFTQAAELTSKPEVVHTNLLAFWIKNKNLYPINTDSLLAKQPVSQDVSLQNNRLVLAQLADLTEEATLLPGFATDSVLTRERFAYLFNYTLHHKRTSDSSLVKLITRLETIERNAIFSEDLRLAQAAYEYYANDRARGLDQLNLIVAGKPSRGIYFNKILGLWLLQQNIFTGAATHFKAAADLGDSTSLPNYAIALSEAGQWPEALVAWSSVGQQAAEEMKTTAAQMQTIGQAILTGQPSSAAVTLDDAGKALLVHFSKDILLPQVAGHIATAEYRVRALAGLAEKYIQRDSLIQANQLLELASRSRGISEELQALVKAIQLHLLYVQNDATPRLAAIDSANVPQEYVDEKLFWKARSYEKAKQYAQADQYYRLALKRLPTDPATVNFAVNFYNTTRENPEQGYQISLTALQLHPLSPELLKTYILQCLEMRLLTYAEENLDKLQFLTGAADYQSFLRVYEAKRASIENMLSGWE</sequence>
<name>A0ABT8QXX9_9BACT</name>
<dbReference type="EMBL" id="JAUKPO010000001">
    <property type="protein sequence ID" value="MDO1444695.1"/>
    <property type="molecule type" value="Genomic_DNA"/>
</dbReference>
<feature type="transmembrane region" description="Helical" evidence="1">
    <location>
        <begin position="150"/>
        <end position="167"/>
    </location>
</feature>
<feature type="transmembrane region" description="Helical" evidence="1">
    <location>
        <begin position="211"/>
        <end position="237"/>
    </location>
</feature>
<keyword evidence="3" id="KW-1185">Reference proteome</keyword>
<organism evidence="2 3">
    <name type="scientific">Rhodocytophaga aerolata</name>
    <dbReference type="NCBI Taxonomy" id="455078"/>
    <lineage>
        <taxon>Bacteria</taxon>
        <taxon>Pseudomonadati</taxon>
        <taxon>Bacteroidota</taxon>
        <taxon>Cytophagia</taxon>
        <taxon>Cytophagales</taxon>
        <taxon>Rhodocytophagaceae</taxon>
        <taxon>Rhodocytophaga</taxon>
    </lineage>
</organism>
<proteinExistence type="predicted"/>
<dbReference type="Proteomes" id="UP001168528">
    <property type="component" value="Unassembled WGS sequence"/>
</dbReference>
<evidence type="ECO:0008006" key="4">
    <source>
        <dbReference type="Google" id="ProtNLM"/>
    </source>
</evidence>
<comment type="caution">
    <text evidence="2">The sequence shown here is derived from an EMBL/GenBank/DDBJ whole genome shotgun (WGS) entry which is preliminary data.</text>
</comment>
<dbReference type="InterPro" id="IPR011990">
    <property type="entry name" value="TPR-like_helical_dom_sf"/>
</dbReference>
<dbReference type="SMART" id="SM00028">
    <property type="entry name" value="TPR"/>
    <property type="match status" value="4"/>
</dbReference>
<evidence type="ECO:0000256" key="1">
    <source>
        <dbReference type="SAM" id="Phobius"/>
    </source>
</evidence>
<feature type="transmembrane region" description="Helical" evidence="1">
    <location>
        <begin position="389"/>
        <end position="408"/>
    </location>
</feature>
<feature type="transmembrane region" description="Helical" evidence="1">
    <location>
        <begin position="317"/>
        <end position="336"/>
    </location>
</feature>
<evidence type="ECO:0000313" key="3">
    <source>
        <dbReference type="Proteomes" id="UP001168528"/>
    </source>
</evidence>
<dbReference type="InterPro" id="IPR019734">
    <property type="entry name" value="TPR_rpt"/>
</dbReference>
<dbReference type="Gene3D" id="1.25.40.10">
    <property type="entry name" value="Tetratricopeptide repeat domain"/>
    <property type="match status" value="3"/>
</dbReference>
<feature type="transmembrane region" description="Helical" evidence="1">
    <location>
        <begin position="18"/>
        <end position="39"/>
    </location>
</feature>
<keyword evidence="1" id="KW-0472">Membrane</keyword>
<reference evidence="2" key="1">
    <citation type="submission" date="2023-07" db="EMBL/GenBank/DDBJ databases">
        <title>The genome sequence of Rhodocytophaga aerolata KACC 12507.</title>
        <authorList>
            <person name="Zhang X."/>
        </authorList>
    </citation>
    <scope>NUCLEOTIDE SEQUENCE</scope>
    <source>
        <strain evidence="2">KACC 12507</strain>
    </source>
</reference>
<keyword evidence="1" id="KW-0812">Transmembrane</keyword>
<feature type="transmembrane region" description="Helical" evidence="1">
    <location>
        <begin position="348"/>
        <end position="368"/>
    </location>
</feature>
<accession>A0ABT8QXX9</accession>